<proteinExistence type="inferred from homology"/>
<keyword evidence="9" id="KW-1185">Reference proteome</keyword>
<dbReference type="SMART" id="SM01057">
    <property type="entry name" value="Carb_anhydrase"/>
    <property type="match status" value="1"/>
</dbReference>
<dbReference type="Gene3D" id="3.10.200.10">
    <property type="entry name" value="Alpha carbonic anhydrase"/>
    <property type="match status" value="1"/>
</dbReference>
<feature type="domain" description="Alpha-carbonic anhydrase" evidence="7">
    <location>
        <begin position="44"/>
        <end position="268"/>
    </location>
</feature>
<organism evidence="8 9">
    <name type="scientific">Thiorhodococcus fuscus</name>
    <dbReference type="NCBI Taxonomy" id="527200"/>
    <lineage>
        <taxon>Bacteria</taxon>
        <taxon>Pseudomonadati</taxon>
        <taxon>Pseudomonadota</taxon>
        <taxon>Gammaproteobacteria</taxon>
        <taxon>Chromatiales</taxon>
        <taxon>Chromatiaceae</taxon>
        <taxon>Thiorhodococcus</taxon>
    </lineage>
</organism>
<accession>A0ABW4Y2Q8</accession>
<dbReference type="Proteomes" id="UP001597337">
    <property type="component" value="Unassembled WGS sequence"/>
</dbReference>
<keyword evidence="5" id="KW-0456">Lyase</keyword>
<reference evidence="9" key="1">
    <citation type="journal article" date="2019" name="Int. J. Syst. Evol. Microbiol.">
        <title>The Global Catalogue of Microorganisms (GCM) 10K type strain sequencing project: providing services to taxonomists for standard genome sequencing and annotation.</title>
        <authorList>
            <consortium name="The Broad Institute Genomics Platform"/>
            <consortium name="The Broad Institute Genome Sequencing Center for Infectious Disease"/>
            <person name="Wu L."/>
            <person name="Ma J."/>
        </authorList>
    </citation>
    <scope>NUCLEOTIDE SEQUENCE [LARGE SCALE GENOMIC DNA]</scope>
    <source>
        <strain evidence="9">KACC 12597</strain>
    </source>
</reference>
<name>A0ABW4Y2Q8_9GAMM</name>
<dbReference type="CDD" id="cd03124">
    <property type="entry name" value="alpha_CA_prokaryotic_like"/>
    <property type="match status" value="1"/>
</dbReference>
<dbReference type="PROSITE" id="PS51144">
    <property type="entry name" value="ALPHA_CA_2"/>
    <property type="match status" value="1"/>
</dbReference>
<sequence>MPCIDLHTRAARPGARFLLALTTLAAAIGVGEASGAKAPASPPSDWAYSGSRGPERWGDLDASFATCRNGRLQSPIDIERARRVPYVPLVFQYHSQPLEAYNSGNGIHVISPPGSALLVRGDVYDLEAFTFHVPGEHRFKGMRPEAEIQLVHRNRQGAMVVVAVPLRSSGRENRILTRVLDHLPSQPGERVNYRQVGINPLFLLPSRRGYFHYTGSASTPPCEEPVIWFVLYEPLDVTKDQLRRLAELVGGNARPVQPLNDREVFLLAH</sequence>
<dbReference type="RefSeq" id="WP_386021442.1">
    <property type="nucleotide sequence ID" value="NZ_JBHUHX010000001.1"/>
</dbReference>
<evidence type="ECO:0000313" key="9">
    <source>
        <dbReference type="Proteomes" id="UP001597337"/>
    </source>
</evidence>
<dbReference type="SUPFAM" id="SSF51069">
    <property type="entry name" value="Carbonic anhydrase"/>
    <property type="match status" value="1"/>
</dbReference>
<dbReference type="Pfam" id="PF00194">
    <property type="entry name" value="Carb_anhydrase"/>
    <property type="match status" value="1"/>
</dbReference>
<dbReference type="InterPro" id="IPR041891">
    <property type="entry name" value="Alpha_CA_prokaryot-like"/>
</dbReference>
<comment type="catalytic activity">
    <reaction evidence="6">
        <text>hydrogencarbonate + H(+) = CO2 + H2O</text>
        <dbReference type="Rhea" id="RHEA:10748"/>
        <dbReference type="ChEBI" id="CHEBI:15377"/>
        <dbReference type="ChEBI" id="CHEBI:15378"/>
        <dbReference type="ChEBI" id="CHEBI:16526"/>
        <dbReference type="ChEBI" id="CHEBI:17544"/>
        <dbReference type="EC" id="4.2.1.1"/>
    </reaction>
</comment>
<dbReference type="PANTHER" id="PTHR18952">
    <property type="entry name" value="CARBONIC ANHYDRASE"/>
    <property type="match status" value="1"/>
</dbReference>
<comment type="similarity">
    <text evidence="1">Belongs to the alpha-carbonic anhydrase family.</text>
</comment>
<evidence type="ECO:0000256" key="6">
    <source>
        <dbReference type="ARBA" id="ARBA00048348"/>
    </source>
</evidence>
<keyword evidence="3" id="KW-0479">Metal-binding</keyword>
<evidence type="ECO:0000256" key="2">
    <source>
        <dbReference type="ARBA" id="ARBA00012925"/>
    </source>
</evidence>
<gene>
    <name evidence="8" type="ORF">ACFSJC_00135</name>
</gene>
<evidence type="ECO:0000313" key="8">
    <source>
        <dbReference type="EMBL" id="MFD2110244.1"/>
    </source>
</evidence>
<evidence type="ECO:0000256" key="1">
    <source>
        <dbReference type="ARBA" id="ARBA00010718"/>
    </source>
</evidence>
<evidence type="ECO:0000256" key="3">
    <source>
        <dbReference type="ARBA" id="ARBA00022723"/>
    </source>
</evidence>
<dbReference type="EC" id="4.2.1.1" evidence="2"/>
<keyword evidence="4" id="KW-0862">Zinc</keyword>
<dbReference type="EMBL" id="JBHUHX010000001">
    <property type="protein sequence ID" value="MFD2110244.1"/>
    <property type="molecule type" value="Genomic_DNA"/>
</dbReference>
<dbReference type="InterPro" id="IPR023561">
    <property type="entry name" value="Carbonic_anhydrase_a-class"/>
</dbReference>
<dbReference type="InterPro" id="IPR036398">
    <property type="entry name" value="CA_dom_sf"/>
</dbReference>
<protein>
    <recommendedName>
        <fullName evidence="2">carbonic anhydrase</fullName>
        <ecNumber evidence="2">4.2.1.1</ecNumber>
    </recommendedName>
</protein>
<comment type="caution">
    <text evidence="8">The sequence shown here is derived from an EMBL/GenBank/DDBJ whole genome shotgun (WGS) entry which is preliminary data.</text>
</comment>
<dbReference type="PANTHER" id="PTHR18952:SF265">
    <property type="entry name" value="CARBONIC ANHYDRASE"/>
    <property type="match status" value="1"/>
</dbReference>
<evidence type="ECO:0000256" key="4">
    <source>
        <dbReference type="ARBA" id="ARBA00022833"/>
    </source>
</evidence>
<dbReference type="InterPro" id="IPR001148">
    <property type="entry name" value="CA_dom"/>
</dbReference>
<evidence type="ECO:0000256" key="5">
    <source>
        <dbReference type="ARBA" id="ARBA00023239"/>
    </source>
</evidence>
<evidence type="ECO:0000259" key="7">
    <source>
        <dbReference type="PROSITE" id="PS51144"/>
    </source>
</evidence>